<proteinExistence type="predicted"/>
<sequence length="45" mass="5001">MNPTSLSTGRGIEFSPETIFIDKSVADHPLTLKTLLQFPDTPVER</sequence>
<evidence type="ECO:0000313" key="1">
    <source>
        <dbReference type="EMBL" id="SVB04616.1"/>
    </source>
</evidence>
<dbReference type="AlphaFoldDB" id="A0A382ASW9"/>
<reference evidence="1" key="1">
    <citation type="submission" date="2018-05" db="EMBL/GenBank/DDBJ databases">
        <authorList>
            <person name="Lanie J.A."/>
            <person name="Ng W.-L."/>
            <person name="Kazmierczak K.M."/>
            <person name="Andrzejewski T.M."/>
            <person name="Davidsen T.M."/>
            <person name="Wayne K.J."/>
            <person name="Tettelin H."/>
            <person name="Glass J.I."/>
            <person name="Rusch D."/>
            <person name="Podicherti R."/>
            <person name="Tsui H.-C.T."/>
            <person name="Winkler M.E."/>
        </authorList>
    </citation>
    <scope>NUCLEOTIDE SEQUENCE</scope>
</reference>
<gene>
    <name evidence="1" type="ORF">METZ01_LOCUS157470</name>
</gene>
<protein>
    <submittedName>
        <fullName evidence="1">Uncharacterized protein</fullName>
    </submittedName>
</protein>
<dbReference type="EMBL" id="UINC01026700">
    <property type="protein sequence ID" value="SVB04616.1"/>
    <property type="molecule type" value="Genomic_DNA"/>
</dbReference>
<organism evidence="1">
    <name type="scientific">marine metagenome</name>
    <dbReference type="NCBI Taxonomy" id="408172"/>
    <lineage>
        <taxon>unclassified sequences</taxon>
        <taxon>metagenomes</taxon>
        <taxon>ecological metagenomes</taxon>
    </lineage>
</organism>
<feature type="non-terminal residue" evidence="1">
    <location>
        <position position="45"/>
    </location>
</feature>
<name>A0A382ASW9_9ZZZZ</name>
<feature type="non-terminal residue" evidence="1">
    <location>
        <position position="1"/>
    </location>
</feature>
<accession>A0A382ASW9</accession>